<reference evidence="9" key="1">
    <citation type="submission" date="2016-10" db="EMBL/GenBank/DDBJ databases">
        <authorList>
            <person name="Varghese N."/>
            <person name="Submissions S."/>
        </authorList>
    </citation>
    <scope>NUCLEOTIDE SEQUENCE [LARGE SCALE GENOMIC DNA]</scope>
    <source>
        <strain evidence="9">Nm69</strain>
    </source>
</reference>
<feature type="transmembrane region" description="Helical" evidence="6">
    <location>
        <begin position="78"/>
        <end position="96"/>
    </location>
</feature>
<keyword evidence="9" id="KW-1185">Reference proteome</keyword>
<evidence type="ECO:0000256" key="2">
    <source>
        <dbReference type="ARBA" id="ARBA00022692"/>
    </source>
</evidence>
<evidence type="ECO:0000313" key="8">
    <source>
        <dbReference type="EMBL" id="SFL20303.1"/>
    </source>
</evidence>
<sequence length="461" mass="50026">MSSETEAVKGNNPASSGTTTGGENLAPDGSVVKTADKHFGAAAFQAKYAFRDAAAGTITGTMAIPLSIGIAMMSDYPIKVGLATVVFASFVGWFMAWFRPGNYIGSAGIAAGLAPALALGVASFGMENMAFCIFLTAAMQAVCWHFNWQKYLLVAVPVYLVEGLLAGIGLKIFLKFFEFTYEIPEQAVTEEFWNTARITMCAISAAGMGVFVVLFAKFKDIQPAIPYFVLIIGGILVSLLVPVPMIVVEDVDLYLRLPVPSADVTIMMMVLMILFCAMLATIDVIEQVMSNAAIEKIDPLKRKCNSNNSLLAIWIANMGSSFFGGMTNLDGLAKSTTNRLAGAYTKFSLVFIGSVVCFFLFNSEYLEYLPKFALAAIMMFSGYKMIAGLVHVTHYGPYAMMLAIATGLLVFELGIFEGLVIALVAHAIIHYMVYTKHDNMPGRDVIKRYFENLKRDSGNLQ</sequence>
<evidence type="ECO:0000313" key="9">
    <source>
        <dbReference type="Proteomes" id="UP000199533"/>
    </source>
</evidence>
<proteinExistence type="predicted"/>
<feature type="transmembrane region" description="Helical" evidence="6">
    <location>
        <begin position="306"/>
        <end position="323"/>
    </location>
</feature>
<evidence type="ECO:0000256" key="5">
    <source>
        <dbReference type="SAM" id="MobiDB-lite"/>
    </source>
</evidence>
<organism evidence="8 9">
    <name type="scientific">Nitrosomonas aestuarii</name>
    <dbReference type="NCBI Taxonomy" id="52441"/>
    <lineage>
        <taxon>Bacteria</taxon>
        <taxon>Pseudomonadati</taxon>
        <taxon>Pseudomonadota</taxon>
        <taxon>Betaproteobacteria</taxon>
        <taxon>Nitrosomonadales</taxon>
        <taxon>Nitrosomonadaceae</taxon>
        <taxon>Nitrosomonas</taxon>
    </lineage>
</organism>
<dbReference type="AlphaFoldDB" id="A0A1I4FRU2"/>
<keyword evidence="2 6" id="KW-0812">Transmembrane</keyword>
<dbReference type="EMBL" id="FOSP01000041">
    <property type="protein sequence ID" value="SFL20303.1"/>
    <property type="molecule type" value="Genomic_DNA"/>
</dbReference>
<dbReference type="STRING" id="52441.SAMN05216302_104115"/>
<dbReference type="InterPro" id="IPR011547">
    <property type="entry name" value="SLC26A/SulP_dom"/>
</dbReference>
<feature type="transmembrane region" description="Helical" evidence="6">
    <location>
        <begin position="373"/>
        <end position="392"/>
    </location>
</feature>
<dbReference type="Proteomes" id="UP000199533">
    <property type="component" value="Unassembled WGS sequence"/>
</dbReference>
<gene>
    <name evidence="8" type="ORF">SAMN05216302_104115</name>
</gene>
<feature type="transmembrane region" description="Helical" evidence="6">
    <location>
        <begin position="103"/>
        <end position="122"/>
    </location>
</feature>
<feature type="transmembrane region" description="Helical" evidence="6">
    <location>
        <begin position="151"/>
        <end position="174"/>
    </location>
</feature>
<feature type="transmembrane region" description="Helical" evidence="6">
    <location>
        <begin position="227"/>
        <end position="246"/>
    </location>
</feature>
<evidence type="ECO:0000256" key="3">
    <source>
        <dbReference type="ARBA" id="ARBA00022989"/>
    </source>
</evidence>
<protein>
    <submittedName>
        <fullName evidence="8">Sulfate permease, MFS superfamily</fullName>
    </submittedName>
</protein>
<dbReference type="RefSeq" id="WP_090702670.1">
    <property type="nucleotide sequence ID" value="NZ_FOSP01000041.1"/>
</dbReference>
<dbReference type="GO" id="GO:0055085">
    <property type="term" value="P:transmembrane transport"/>
    <property type="evidence" value="ECO:0007669"/>
    <property type="project" value="InterPro"/>
</dbReference>
<dbReference type="PANTHER" id="PTHR11814">
    <property type="entry name" value="SULFATE TRANSPORTER"/>
    <property type="match status" value="1"/>
</dbReference>
<name>A0A1I4FRU2_9PROT</name>
<feature type="domain" description="SLC26A/SulP transporter" evidence="7">
    <location>
        <begin position="52"/>
        <end position="395"/>
    </location>
</feature>
<accession>A0A1I4FRU2</accession>
<feature type="compositionally biased region" description="Polar residues" evidence="5">
    <location>
        <begin position="12"/>
        <end position="22"/>
    </location>
</feature>
<feature type="transmembrane region" description="Helical" evidence="6">
    <location>
        <begin position="128"/>
        <end position="144"/>
    </location>
</feature>
<keyword evidence="3 6" id="KW-1133">Transmembrane helix</keyword>
<feature type="transmembrane region" description="Helical" evidence="6">
    <location>
        <begin position="343"/>
        <end position="361"/>
    </location>
</feature>
<evidence type="ECO:0000256" key="6">
    <source>
        <dbReference type="SAM" id="Phobius"/>
    </source>
</evidence>
<evidence type="ECO:0000256" key="1">
    <source>
        <dbReference type="ARBA" id="ARBA00004141"/>
    </source>
</evidence>
<keyword evidence="4 6" id="KW-0472">Membrane</keyword>
<evidence type="ECO:0000259" key="7">
    <source>
        <dbReference type="Pfam" id="PF00916"/>
    </source>
</evidence>
<dbReference type="GO" id="GO:0016020">
    <property type="term" value="C:membrane"/>
    <property type="evidence" value="ECO:0007669"/>
    <property type="project" value="UniProtKB-SubCell"/>
</dbReference>
<dbReference type="InterPro" id="IPR001902">
    <property type="entry name" value="SLC26A/SulP_fam"/>
</dbReference>
<comment type="subcellular location">
    <subcellularLocation>
        <location evidence="1">Membrane</location>
        <topology evidence="1">Multi-pass membrane protein</topology>
    </subcellularLocation>
</comment>
<feature type="region of interest" description="Disordered" evidence="5">
    <location>
        <begin position="1"/>
        <end position="27"/>
    </location>
</feature>
<feature type="transmembrane region" description="Helical" evidence="6">
    <location>
        <begin position="398"/>
        <end position="429"/>
    </location>
</feature>
<feature type="transmembrane region" description="Helical" evidence="6">
    <location>
        <begin position="266"/>
        <end position="285"/>
    </location>
</feature>
<dbReference type="OrthoDB" id="9771198at2"/>
<feature type="transmembrane region" description="Helical" evidence="6">
    <location>
        <begin position="53"/>
        <end position="72"/>
    </location>
</feature>
<evidence type="ECO:0000256" key="4">
    <source>
        <dbReference type="ARBA" id="ARBA00023136"/>
    </source>
</evidence>
<dbReference type="Pfam" id="PF00916">
    <property type="entry name" value="Sulfate_transp"/>
    <property type="match status" value="1"/>
</dbReference>
<feature type="transmembrane region" description="Helical" evidence="6">
    <location>
        <begin position="194"/>
        <end position="215"/>
    </location>
</feature>